<dbReference type="InterPro" id="IPR045357">
    <property type="entry name" value="Aminopeptidase_N-like_N"/>
</dbReference>
<dbReference type="InterPro" id="IPR034016">
    <property type="entry name" value="M1_APN-typ"/>
</dbReference>
<evidence type="ECO:0000256" key="7">
    <source>
        <dbReference type="ARBA" id="ARBA00022723"/>
    </source>
</evidence>
<keyword evidence="11 18" id="KW-1133">Transmembrane helix</keyword>
<dbReference type="GO" id="GO:0005615">
    <property type="term" value="C:extracellular space"/>
    <property type="evidence" value="ECO:0007669"/>
    <property type="project" value="TreeGrafter"/>
</dbReference>
<dbReference type="Gene3D" id="2.60.40.1730">
    <property type="entry name" value="tricorn interacting facor f3 domain"/>
    <property type="match status" value="1"/>
</dbReference>
<evidence type="ECO:0000313" key="22">
    <source>
        <dbReference type="EMBL" id="AMO02530.1"/>
    </source>
</evidence>
<dbReference type="Gene3D" id="1.10.390.10">
    <property type="entry name" value="Neutral Protease Domain 2"/>
    <property type="match status" value="1"/>
</dbReference>
<comment type="similarity">
    <text evidence="3 18">Belongs to the peptidase M1 family.</text>
</comment>
<evidence type="ECO:0000256" key="8">
    <source>
        <dbReference type="ARBA" id="ARBA00022801"/>
    </source>
</evidence>
<dbReference type="GO" id="GO:0070006">
    <property type="term" value="F:metalloaminopeptidase activity"/>
    <property type="evidence" value="ECO:0007669"/>
    <property type="project" value="TreeGrafter"/>
</dbReference>
<dbReference type="EMBL" id="KR068513">
    <property type="protein sequence ID" value="AMO02530.1"/>
    <property type="molecule type" value="mRNA"/>
</dbReference>
<dbReference type="GO" id="GO:0043171">
    <property type="term" value="P:peptide catabolic process"/>
    <property type="evidence" value="ECO:0007669"/>
    <property type="project" value="TreeGrafter"/>
</dbReference>
<evidence type="ECO:0000256" key="10">
    <source>
        <dbReference type="ARBA" id="ARBA00022968"/>
    </source>
</evidence>
<dbReference type="GO" id="GO:0006508">
    <property type="term" value="P:proteolysis"/>
    <property type="evidence" value="ECO:0007669"/>
    <property type="project" value="UniProtKB-KW"/>
</dbReference>
<feature type="binding site" evidence="16">
    <location>
        <position position="361"/>
    </location>
    <ligand>
        <name>Zn(2+)</name>
        <dbReference type="ChEBI" id="CHEBI:29105"/>
        <note>catalytic</note>
    </ligand>
</feature>
<keyword evidence="6 18" id="KW-0812">Transmembrane</keyword>
<comment type="subcellular location">
    <subcellularLocation>
        <location evidence="2">Cell membrane</location>
        <topology evidence="2">Lipid-anchor</topology>
        <topology evidence="2">GPI-anchor</topology>
    </subcellularLocation>
    <subcellularLocation>
        <location evidence="1">Membrane</location>
        <topology evidence="1">Single-pass type II membrane protein</topology>
    </subcellularLocation>
</comment>
<comment type="cofactor">
    <cofactor evidence="16 18">
        <name>Zn(2+)</name>
        <dbReference type="ChEBI" id="CHEBI:29105"/>
    </cofactor>
    <text evidence="16 18">Binds 1 zinc ion per subunit.</text>
</comment>
<keyword evidence="13 18" id="KW-0472">Membrane</keyword>
<dbReference type="GO" id="GO:0005737">
    <property type="term" value="C:cytoplasm"/>
    <property type="evidence" value="ECO:0007669"/>
    <property type="project" value="TreeGrafter"/>
</dbReference>
<keyword evidence="10" id="KW-0735">Signal-anchor</keyword>
<dbReference type="InterPro" id="IPR024571">
    <property type="entry name" value="ERAP1-like_C_dom"/>
</dbReference>
<evidence type="ECO:0000256" key="2">
    <source>
        <dbReference type="ARBA" id="ARBA00004609"/>
    </source>
</evidence>
<dbReference type="PANTHER" id="PTHR11533">
    <property type="entry name" value="PROTEASE M1 ZINC METALLOPROTEASE"/>
    <property type="match status" value="1"/>
</dbReference>
<dbReference type="InterPro" id="IPR014782">
    <property type="entry name" value="Peptidase_M1_dom"/>
</dbReference>
<evidence type="ECO:0000256" key="6">
    <source>
        <dbReference type="ARBA" id="ARBA00022692"/>
    </source>
</evidence>
<keyword evidence="7 16" id="KW-0479">Metal-binding</keyword>
<feature type="binding site" evidence="16">
    <location>
        <position position="365"/>
    </location>
    <ligand>
        <name>Zn(2+)</name>
        <dbReference type="ChEBI" id="CHEBI:29105"/>
        <note>catalytic</note>
    </ligand>
</feature>
<evidence type="ECO:0000256" key="12">
    <source>
        <dbReference type="ARBA" id="ARBA00023049"/>
    </source>
</evidence>
<keyword evidence="8 18" id="KW-0378">Hydrolase</keyword>
<dbReference type="PRINTS" id="PR00756">
    <property type="entry name" value="ALADIPTASE"/>
</dbReference>
<evidence type="ECO:0000256" key="14">
    <source>
        <dbReference type="ARBA" id="ARBA00023180"/>
    </source>
</evidence>
<name>A0A1S5QN24_TITSE</name>
<evidence type="ECO:0000256" key="4">
    <source>
        <dbReference type="ARBA" id="ARBA00022438"/>
    </source>
</evidence>
<dbReference type="Gene3D" id="1.25.50.20">
    <property type="match status" value="1"/>
</dbReference>
<organism evidence="22">
    <name type="scientific">Tityus serrulatus</name>
    <name type="common">Brazilian yellow scorpion</name>
    <dbReference type="NCBI Taxonomy" id="6887"/>
    <lineage>
        <taxon>Eukaryota</taxon>
        <taxon>Metazoa</taxon>
        <taxon>Ecdysozoa</taxon>
        <taxon>Arthropoda</taxon>
        <taxon>Chelicerata</taxon>
        <taxon>Arachnida</taxon>
        <taxon>Scorpiones</taxon>
        <taxon>Buthida</taxon>
        <taxon>Buthoidea</taxon>
        <taxon>Buthidae</taxon>
        <taxon>Tityus</taxon>
    </lineage>
</organism>
<evidence type="ECO:0000256" key="1">
    <source>
        <dbReference type="ARBA" id="ARBA00004606"/>
    </source>
</evidence>
<dbReference type="FunFam" id="1.10.390.10:FF:000013">
    <property type="entry name" value="Aminopeptidase N"/>
    <property type="match status" value="1"/>
</dbReference>
<proteinExistence type="evidence at transcript level"/>
<keyword evidence="4 18" id="KW-0031">Aminopeptidase</keyword>
<evidence type="ECO:0000256" key="16">
    <source>
        <dbReference type="PIRSR" id="PIRSR634016-3"/>
    </source>
</evidence>
<keyword evidence="9 16" id="KW-0862">Zinc</keyword>
<dbReference type="GO" id="GO:0005886">
    <property type="term" value="C:plasma membrane"/>
    <property type="evidence" value="ECO:0007669"/>
    <property type="project" value="UniProtKB-SubCell"/>
</dbReference>
<evidence type="ECO:0000256" key="11">
    <source>
        <dbReference type="ARBA" id="ARBA00022989"/>
    </source>
</evidence>
<evidence type="ECO:0000256" key="13">
    <source>
        <dbReference type="ARBA" id="ARBA00023136"/>
    </source>
</evidence>
<feature type="binding site" evidence="16">
    <location>
        <position position="384"/>
    </location>
    <ligand>
        <name>Zn(2+)</name>
        <dbReference type="ChEBI" id="CHEBI:29105"/>
        <note>catalytic</note>
    </ligand>
</feature>
<feature type="active site" description="Proton acceptor" evidence="15">
    <location>
        <position position="362"/>
    </location>
</feature>
<dbReference type="Pfam" id="PF01433">
    <property type="entry name" value="Peptidase_M1"/>
    <property type="match status" value="1"/>
</dbReference>
<dbReference type="GO" id="GO:0008270">
    <property type="term" value="F:zinc ion binding"/>
    <property type="evidence" value="ECO:0007669"/>
    <property type="project" value="UniProtKB-UniRule"/>
</dbReference>
<dbReference type="Gene3D" id="2.60.40.1910">
    <property type="match status" value="1"/>
</dbReference>
<evidence type="ECO:0000259" key="20">
    <source>
        <dbReference type="Pfam" id="PF11838"/>
    </source>
</evidence>
<dbReference type="InterPro" id="IPR001930">
    <property type="entry name" value="Peptidase_M1"/>
</dbReference>
<sequence length="928" mass="109968">MDKLEVEDNKKSPLFQWELVLWKNWKWISLVCIILAITVIIVILGLFIYLCVLSSQPEELREIFLPETIVPHHYRLEIQPHIGPEKFVFNGSVNIKFACMESTDTIIFHSKGLSLSLDRIKVQNEEGKNMRILKMEYDTEIDFVILTLLDDLPLGNYSMFIQFKGDLQKKRSGFYYYSYDDNEDNITDYVALTQFQAIHARKAFPCFDEPSLKATFDITIVRWRNMTALSNMPILRSESRESEWMADIFQTTMKMSTYLVAFVIGNFTKNGDGKITFWATPEKISETKFALEEANKILSFFESLFQVPYDAPKLDMAVIKKLDSKGMENWGLITYHENSVLFNEAKDDDYKKKNVIELVAHEIAHQWYGNLVTLKWWDDLWLNEGITKYMEKVAYESIYPDWNKIDSIIYGNYLAFYSFDNSVAKQIKSRKDLEEIKSIFGQTTYQKGAFVIRMVHHILGNETFWKGMSNYLTANSYNNVREYTLWKYLTEVQDINYKINLSEVMTSWVHLKSFPIISVTRDYKKNTVLITQSSKSSEYQENIWSIPIYYTTADNPNENRQIKMWMNTKNATISNIVNSNKWIYLDGTVLAYSLINYDRQNWKLLTKQLLEDHQGFSVTQRFKLFLDAYTLFSLNHTTCDVALDLYLILPKEEVSFLIPFTSDFLIRIDNIVSNNLLQDWNEFLFYLLIPLYEKLNFEDLDDYTIGYKRINFEDNKVIYKVCMLGYSPCEEEAYRKYNMWKAKRDNKTEMSATLYVYLNITVFCMGVRKGNEEDWNYFYREYLSKKSKSHEFGYMLLHAMLCTRDENLRKKVFNMTQDPERIIDVFEAALEFRELWADLIRIYDEILVSLIKTNLIIADDLIRQLMKKSEDMSQEVKAITEVRLKEVKDKRQAEKVKEYLKNAWTKRNEKKAFRDCVENWLKEKKWMS</sequence>
<evidence type="ECO:0000256" key="5">
    <source>
        <dbReference type="ARBA" id="ARBA00022670"/>
    </source>
</evidence>
<dbReference type="FunFam" id="2.60.40.1730:FF:000012">
    <property type="entry name" value="Aminopeptidase N"/>
    <property type="match status" value="1"/>
</dbReference>
<dbReference type="InterPro" id="IPR050344">
    <property type="entry name" value="Peptidase_M1_aminopeptidases"/>
</dbReference>
<feature type="domain" description="ERAP1-like C-terminal" evidence="20">
    <location>
        <begin position="582"/>
        <end position="876"/>
    </location>
</feature>
<dbReference type="SUPFAM" id="SSF63737">
    <property type="entry name" value="Leukotriene A4 hydrolase N-terminal domain"/>
    <property type="match status" value="1"/>
</dbReference>
<evidence type="ECO:0000256" key="17">
    <source>
        <dbReference type="PIRSR" id="PIRSR634016-4"/>
    </source>
</evidence>
<protein>
    <recommendedName>
        <fullName evidence="18">Aminopeptidase</fullName>
        <ecNumber evidence="18">3.4.11.-</ecNumber>
    </recommendedName>
</protein>
<dbReference type="PANTHER" id="PTHR11533:SF299">
    <property type="entry name" value="AMINOPEPTIDASE"/>
    <property type="match status" value="1"/>
</dbReference>
<dbReference type="CDD" id="cd09601">
    <property type="entry name" value="M1_APN-Q_like"/>
    <property type="match status" value="1"/>
</dbReference>
<dbReference type="AlphaFoldDB" id="A0A1S5QN24"/>
<keyword evidence="12 18" id="KW-0482">Metalloprotease</keyword>
<keyword evidence="5 18" id="KW-0645">Protease</keyword>
<evidence type="ECO:0000256" key="15">
    <source>
        <dbReference type="PIRSR" id="PIRSR634016-1"/>
    </source>
</evidence>
<accession>A0A1S5QN24</accession>
<dbReference type="Pfam" id="PF17900">
    <property type="entry name" value="Peptidase_M1_N"/>
    <property type="match status" value="1"/>
</dbReference>
<reference evidence="22" key="1">
    <citation type="submission" date="2015-04" db="EMBL/GenBank/DDBJ databases">
        <title>Proteases from Tityus serrulatus venom gland: venom proteases and peptide maturation.</title>
        <authorList>
            <person name="Carmo A.O."/>
            <person name="Martins A.P.V."/>
            <person name="Oliveira-Mendes B.B.R."/>
            <person name="Horta C.C.R."/>
            <person name="Dantas A.E."/>
            <person name="Kalapothakis E."/>
        </authorList>
    </citation>
    <scope>NUCLEOTIDE SEQUENCE</scope>
</reference>
<evidence type="ECO:0000256" key="9">
    <source>
        <dbReference type="ARBA" id="ARBA00022833"/>
    </source>
</evidence>
<evidence type="ECO:0000259" key="21">
    <source>
        <dbReference type="Pfam" id="PF17900"/>
    </source>
</evidence>
<dbReference type="InterPro" id="IPR027268">
    <property type="entry name" value="Peptidase_M4/M1_CTD_sf"/>
</dbReference>
<dbReference type="EC" id="3.4.11.-" evidence="18"/>
<evidence type="ECO:0000256" key="3">
    <source>
        <dbReference type="ARBA" id="ARBA00010136"/>
    </source>
</evidence>
<feature type="domain" description="Aminopeptidase N-like N-terminal" evidence="21">
    <location>
        <begin position="70"/>
        <end position="259"/>
    </location>
</feature>
<keyword evidence="14" id="KW-0325">Glycoprotein</keyword>
<feature type="domain" description="Peptidase M1 membrane alanine aminopeptidase" evidence="19">
    <location>
        <begin position="289"/>
        <end position="508"/>
    </location>
</feature>
<dbReference type="InterPro" id="IPR042097">
    <property type="entry name" value="Aminopeptidase_N-like_N_sf"/>
</dbReference>
<evidence type="ECO:0000259" key="19">
    <source>
        <dbReference type="Pfam" id="PF01433"/>
    </source>
</evidence>
<dbReference type="SUPFAM" id="SSF55486">
    <property type="entry name" value="Metalloproteases ('zincins'), catalytic domain"/>
    <property type="match status" value="1"/>
</dbReference>
<dbReference type="GO" id="GO:0042277">
    <property type="term" value="F:peptide binding"/>
    <property type="evidence" value="ECO:0007669"/>
    <property type="project" value="TreeGrafter"/>
</dbReference>
<evidence type="ECO:0000256" key="18">
    <source>
        <dbReference type="RuleBase" id="RU364040"/>
    </source>
</evidence>
<feature type="transmembrane region" description="Helical" evidence="18">
    <location>
        <begin position="27"/>
        <end position="52"/>
    </location>
</feature>
<dbReference type="Pfam" id="PF11838">
    <property type="entry name" value="ERAP1_C"/>
    <property type="match status" value="1"/>
</dbReference>
<feature type="site" description="Transition state stabilizer" evidence="17">
    <location>
        <position position="445"/>
    </location>
</feature>